<dbReference type="RefSeq" id="WP_099392586.1">
    <property type="nucleotide sequence ID" value="NZ_PDYF01000042.1"/>
</dbReference>
<evidence type="ECO:0000256" key="1">
    <source>
        <dbReference type="SAM" id="SignalP"/>
    </source>
</evidence>
<evidence type="ECO:0000313" key="2">
    <source>
        <dbReference type="EMBL" id="PHU34021.1"/>
    </source>
</evidence>
<reference evidence="2 3" key="1">
    <citation type="submission" date="2017-10" db="EMBL/GenBank/DDBJ databases">
        <title>Resolving the taxonomy of Roseburia spp., Eubacterium rectale and Agathobacter spp. through phylogenomic analysis.</title>
        <authorList>
            <person name="Sheridan P.O."/>
            <person name="Walker A.W."/>
            <person name="Duncan S.H."/>
            <person name="Scott K.P."/>
            <person name="Toole P.W.O."/>
            <person name="Luis P."/>
            <person name="Flint H.J."/>
        </authorList>
    </citation>
    <scope>NUCLEOTIDE SEQUENCE [LARGE SCALE GENOMIC DNA]</scope>
    <source>
        <strain evidence="2 3">JK626</strain>
    </source>
</reference>
<evidence type="ECO:0008006" key="4">
    <source>
        <dbReference type="Google" id="ProtNLM"/>
    </source>
</evidence>
<protein>
    <recommendedName>
        <fullName evidence="4">Lipoprotein</fullName>
    </recommendedName>
</protein>
<comment type="caution">
    <text evidence="2">The sequence shown here is derived from an EMBL/GenBank/DDBJ whole genome shotgun (WGS) entry which is preliminary data.</text>
</comment>
<sequence length="194" mass="21757">MKRKLVLLSAATILSLSLFGCSTEVKNDDIPEDAVCQAPSDDYCGGCGTSIENLNTLDTKDKIAQTTVEYNGVSFSLFADANAILDELGEPTETSEFDSFYNNTYENCVIEYESTNDDPTIDYLLIKTDEFTSNGIKIGASEEEVKKAFGEPSTEYDCEDQHFFDYYYDEFSQYFTFKDGKLVEFSFTANCTTE</sequence>
<dbReference type="EMBL" id="PDYF01000042">
    <property type="protein sequence ID" value="PHU34021.1"/>
    <property type="molecule type" value="Genomic_DNA"/>
</dbReference>
<organism evidence="2 3">
    <name type="scientific">Pseudobutyrivibrio ruminis</name>
    <dbReference type="NCBI Taxonomy" id="46206"/>
    <lineage>
        <taxon>Bacteria</taxon>
        <taxon>Bacillati</taxon>
        <taxon>Bacillota</taxon>
        <taxon>Clostridia</taxon>
        <taxon>Lachnospirales</taxon>
        <taxon>Lachnospiraceae</taxon>
        <taxon>Pseudobutyrivibrio</taxon>
    </lineage>
</organism>
<dbReference type="PROSITE" id="PS51257">
    <property type="entry name" value="PROKAR_LIPOPROTEIN"/>
    <property type="match status" value="1"/>
</dbReference>
<evidence type="ECO:0000313" key="3">
    <source>
        <dbReference type="Proteomes" id="UP000225889"/>
    </source>
</evidence>
<dbReference type="Proteomes" id="UP000225889">
    <property type="component" value="Unassembled WGS sequence"/>
</dbReference>
<feature type="signal peptide" evidence="1">
    <location>
        <begin position="1"/>
        <end position="20"/>
    </location>
</feature>
<feature type="chain" id="PRO_5039168872" description="Lipoprotein" evidence="1">
    <location>
        <begin position="21"/>
        <end position="194"/>
    </location>
</feature>
<name>A0A2G3DSS9_9FIRM</name>
<proteinExistence type="predicted"/>
<accession>A0A2G3DSS9</accession>
<reference evidence="2 3" key="2">
    <citation type="submission" date="2017-10" db="EMBL/GenBank/DDBJ databases">
        <authorList>
            <person name="Banno H."/>
            <person name="Chua N.-H."/>
        </authorList>
    </citation>
    <scope>NUCLEOTIDE SEQUENCE [LARGE SCALE GENOMIC DNA]</scope>
    <source>
        <strain evidence="2 3">JK626</strain>
    </source>
</reference>
<gene>
    <name evidence="2" type="ORF">CSX01_12095</name>
</gene>
<dbReference type="AlphaFoldDB" id="A0A2G3DSS9"/>
<keyword evidence="1" id="KW-0732">Signal</keyword>